<dbReference type="EMBL" id="DACXIC010000016">
    <property type="protein sequence ID" value="HAU4357623.1"/>
    <property type="molecule type" value="Genomic_DNA"/>
</dbReference>
<dbReference type="Proteomes" id="UP000868497">
    <property type="component" value="Unassembled WGS sequence"/>
</dbReference>
<sequence length="220" mass="25377">MREQTRVYTSALPRINLQFLAGMQRKLVDSSPKTQIFCDTESGRVYFSMVSGGYSATINGVMRVIGITITRAGFGYRRWYICPHCGGRVAKLFIGRKDIGCRKCWSLHYASQSEDETARLRRSVWKQRHDLWGDDYPPAGSLLNSPLKFPKPAGMRWDTFEKKRSRLLKTESAYWRLKEPRDAKGFARVMRKAEASMRSFERASKKANTRLSVEHVRAKI</sequence>
<reference evidence="1" key="2">
    <citation type="submission" date="2019-09" db="EMBL/GenBank/DDBJ databases">
        <authorList>
            <consortium name="NCBI Pathogen Detection Project"/>
        </authorList>
    </citation>
    <scope>NUCLEOTIDE SEQUENCE</scope>
    <source>
        <strain evidence="1">AUSMDU00005748</strain>
    </source>
</reference>
<protein>
    <submittedName>
        <fullName evidence="1">Uncharacterized protein</fullName>
    </submittedName>
</protein>
<evidence type="ECO:0000313" key="1">
    <source>
        <dbReference type="EMBL" id="HAU4357623.1"/>
    </source>
</evidence>
<dbReference type="RefSeq" id="WP_202860604.1">
    <property type="nucleotide sequence ID" value="NZ_JAETUX010000001.1"/>
</dbReference>
<reference evidence="1" key="1">
    <citation type="journal article" date="2018" name="Genome Biol.">
        <title>SKESA: strategic k-mer extension for scrupulous assemblies.</title>
        <authorList>
            <person name="Souvorov A."/>
            <person name="Agarwala R."/>
            <person name="Lipman D.J."/>
        </authorList>
    </citation>
    <scope>NUCLEOTIDE SEQUENCE</scope>
    <source>
        <strain evidence="1">AUSMDU00005748</strain>
    </source>
</reference>
<gene>
    <name evidence="1" type="ORF">F6W21_14935</name>
</gene>
<comment type="caution">
    <text evidence="1">The sequence shown here is derived from an EMBL/GenBank/DDBJ whole genome shotgun (WGS) entry which is preliminary data.</text>
</comment>
<proteinExistence type="predicted"/>
<dbReference type="AlphaFoldDB" id="A0AAD3UK99"/>
<evidence type="ECO:0000313" key="2">
    <source>
        <dbReference type="Proteomes" id="UP000868497"/>
    </source>
</evidence>
<name>A0AAD3UK99_KLEOX</name>
<organism evidence="1 2">
    <name type="scientific">Klebsiella oxytoca</name>
    <dbReference type="NCBI Taxonomy" id="571"/>
    <lineage>
        <taxon>Bacteria</taxon>
        <taxon>Pseudomonadati</taxon>
        <taxon>Pseudomonadota</taxon>
        <taxon>Gammaproteobacteria</taxon>
        <taxon>Enterobacterales</taxon>
        <taxon>Enterobacteriaceae</taxon>
        <taxon>Klebsiella/Raoultella group</taxon>
        <taxon>Klebsiella</taxon>
    </lineage>
</organism>
<accession>A0AAD3UK99</accession>